<accession>A0A267GV69</accession>
<sequence>RMLGLEMARGGLNVIKMPHSPPILRSTQRLLARYFLQHCNNEPELSCPEPTAYRTGGHAIRPDSAAGARGLCWLSAAAEWISTASAGPVASATAAEWISTASAGPVASAAAAERISTASAGPVASAAAAEWISTASAGPVASAATAGRPVASESTAARSVASGSAAAGSVASGSAAASAGSMASGSAAAGPAAASAGSVASGSAAAPAAAARPMASGPPTAPAAASFRWPCWSASFWSAGLWAAAAANGRFGASGTKRAAPGDGTVRLSILGQHSFQPIRLPTDQLQSRLPAYQSLESRLAGLR</sequence>
<reference evidence="1 2" key="1">
    <citation type="submission" date="2017-06" db="EMBL/GenBank/DDBJ databases">
        <title>A platform for efficient transgenesis in Macrostomum lignano, a flatworm model organism for stem cell research.</title>
        <authorList>
            <person name="Berezikov E."/>
        </authorList>
    </citation>
    <scope>NUCLEOTIDE SEQUENCE [LARGE SCALE GENOMIC DNA]</scope>
    <source>
        <strain evidence="1">DV1</strain>
        <tissue evidence="1">Whole organism</tissue>
    </source>
</reference>
<dbReference type="AlphaFoldDB" id="A0A267GV69"/>
<organism evidence="1 2">
    <name type="scientific">Macrostomum lignano</name>
    <dbReference type="NCBI Taxonomy" id="282301"/>
    <lineage>
        <taxon>Eukaryota</taxon>
        <taxon>Metazoa</taxon>
        <taxon>Spiralia</taxon>
        <taxon>Lophotrochozoa</taxon>
        <taxon>Platyhelminthes</taxon>
        <taxon>Rhabditophora</taxon>
        <taxon>Macrostomorpha</taxon>
        <taxon>Macrostomida</taxon>
        <taxon>Macrostomidae</taxon>
        <taxon>Macrostomum</taxon>
    </lineage>
</organism>
<evidence type="ECO:0000313" key="1">
    <source>
        <dbReference type="EMBL" id="PAA89364.1"/>
    </source>
</evidence>
<dbReference type="EMBL" id="NIVC01000152">
    <property type="protein sequence ID" value="PAA89364.1"/>
    <property type="molecule type" value="Genomic_DNA"/>
</dbReference>
<comment type="caution">
    <text evidence="1">The sequence shown here is derived from an EMBL/GenBank/DDBJ whole genome shotgun (WGS) entry which is preliminary data.</text>
</comment>
<gene>
    <name evidence="1" type="ORF">BOX15_Mlig025433g1</name>
</gene>
<evidence type="ECO:0000313" key="2">
    <source>
        <dbReference type="Proteomes" id="UP000215902"/>
    </source>
</evidence>
<protein>
    <submittedName>
        <fullName evidence="1">Uncharacterized protein</fullName>
    </submittedName>
</protein>
<feature type="non-terminal residue" evidence="1">
    <location>
        <position position="1"/>
    </location>
</feature>
<dbReference type="Proteomes" id="UP000215902">
    <property type="component" value="Unassembled WGS sequence"/>
</dbReference>
<proteinExistence type="predicted"/>
<name>A0A267GV69_9PLAT</name>
<keyword evidence="2" id="KW-1185">Reference proteome</keyword>